<dbReference type="Proteomes" id="UP000305362">
    <property type="component" value="Unassembled WGS sequence"/>
</dbReference>
<dbReference type="Gene3D" id="3.20.20.80">
    <property type="entry name" value="Glycosidases"/>
    <property type="match status" value="1"/>
</dbReference>
<dbReference type="GO" id="GO:0004553">
    <property type="term" value="F:hydrolase activity, hydrolyzing O-glycosyl compounds"/>
    <property type="evidence" value="ECO:0007669"/>
    <property type="project" value="InterPro"/>
</dbReference>
<dbReference type="SUPFAM" id="SSF49303">
    <property type="entry name" value="beta-Galactosidase/glucuronidase domain"/>
    <property type="match status" value="1"/>
</dbReference>
<sequence>MKNNDESLNHSLRSPILGEREKESKGVKFGWKALVMIVTTAIIMTVMINPFSQLTVTRKKYTGQTENYKSKVVLDTPWTKDAHTGWDNYPRPQLHRSNWQNLNGLWEYSKAKGTKELFSPPFGEKLPREILIPSCIESGLSGISEYSEHNWFRTLFNVSHNLRNEQFLLNFDAIDYEAVVYLNGVGVGSHRGGYSRFTVDITHAIKEYDNELIVFVRDPTDKLGENIPLGKQRNVHGHMFFAPCSGIWQSVWLESVPRNHIKKVDISGDKKGVLSGIIHTEKPTKFDLQLKDNDKIVAKTSAKSNKPFRLHVNDVKLWNISNPHLYNITIKTEDETVESYVGFRSIEVGIKDGIKKPLLNDEFVFTFAPLDEGYWPDGLYTPPSEKAMQFDVDYLKDIGFSGIRKHIKVEPDLFYHYTDRVGMLVWQDAPSMMHDRTPTSAQIGEFERQFLEIVDSHKNFPSIVTWVLYNEGWGQIDGGIEKQLLDKVVQIDSTRLIDAASGWKDNGYGDFHDVHHYSEPLCGINVETTLVTSPDGKRIEANMEMGGVGHLAPPEHNWPDMRTYKETYEVAGDVATWNFRTQFILEELRRQIEFTGLCTGAVYTQTTDIESEVNGLLSYDRRFSRPNIDEWKEAINEIYKASNSTYSSL</sequence>
<dbReference type="AlphaFoldDB" id="A0A4T0MH36"/>
<feature type="transmembrane region" description="Helical" evidence="3">
    <location>
        <begin position="29"/>
        <end position="48"/>
    </location>
</feature>
<dbReference type="PANTHER" id="PTHR42732">
    <property type="entry name" value="BETA-GALACTOSIDASE"/>
    <property type="match status" value="1"/>
</dbReference>
<dbReference type="InterPro" id="IPR008979">
    <property type="entry name" value="Galactose-bd-like_sf"/>
</dbReference>
<dbReference type="GO" id="GO:0005975">
    <property type="term" value="P:carbohydrate metabolic process"/>
    <property type="evidence" value="ECO:0007669"/>
    <property type="project" value="InterPro"/>
</dbReference>
<evidence type="ECO:0000313" key="7">
    <source>
        <dbReference type="EMBL" id="TIC63704.1"/>
    </source>
</evidence>
<dbReference type="InterPro" id="IPR051913">
    <property type="entry name" value="GH2_Domain-Containing"/>
</dbReference>
<evidence type="ECO:0000313" key="8">
    <source>
        <dbReference type="Proteomes" id="UP000305362"/>
    </source>
</evidence>
<keyword evidence="2" id="KW-0326">Glycosidase</keyword>
<keyword evidence="3" id="KW-1133">Transmembrane helix</keyword>
<dbReference type="InterPro" id="IPR013783">
    <property type="entry name" value="Ig-like_fold"/>
</dbReference>
<accession>A0A4T0MH36</accession>
<dbReference type="InterPro" id="IPR006102">
    <property type="entry name" value="Ig-like_GH2"/>
</dbReference>
<dbReference type="InterPro" id="IPR036156">
    <property type="entry name" value="Beta-gal/glucu_dom_sf"/>
</dbReference>
<dbReference type="Proteomes" id="UP000310708">
    <property type="component" value="Unassembled WGS sequence"/>
</dbReference>
<dbReference type="EMBL" id="SPRX01000043">
    <property type="protein sequence ID" value="TIC63704.1"/>
    <property type="molecule type" value="Genomic_DNA"/>
</dbReference>
<dbReference type="Gene3D" id="2.60.40.10">
    <property type="entry name" value="Immunoglobulins"/>
    <property type="match status" value="1"/>
</dbReference>
<evidence type="ECO:0000259" key="4">
    <source>
        <dbReference type="Pfam" id="PF00703"/>
    </source>
</evidence>
<feature type="domain" description="Beta-mannosidase-like galactose-binding" evidence="5">
    <location>
        <begin position="148"/>
        <end position="221"/>
    </location>
</feature>
<dbReference type="InterPro" id="IPR054593">
    <property type="entry name" value="Beta-mannosidase-like_N2"/>
</dbReference>
<gene>
    <name evidence="7" type="ORF">E3Q01_03192</name>
    <name evidence="6" type="ORF">E3Q03_03204</name>
</gene>
<dbReference type="PANTHER" id="PTHR42732:SF2">
    <property type="entry name" value="BETA-MANNOSIDASE"/>
    <property type="match status" value="1"/>
</dbReference>
<comment type="caution">
    <text evidence="7">The sequence shown here is derived from an EMBL/GenBank/DDBJ whole genome shotgun (WGS) entry which is preliminary data.</text>
</comment>
<name>A0A4T0MH36_9BASI</name>
<keyword evidence="3" id="KW-0812">Transmembrane</keyword>
<dbReference type="Pfam" id="PF22666">
    <property type="entry name" value="Glyco_hydro_2_N2"/>
    <property type="match status" value="1"/>
</dbReference>
<evidence type="ECO:0008006" key="10">
    <source>
        <dbReference type="Google" id="ProtNLM"/>
    </source>
</evidence>
<dbReference type="EMBL" id="SPRV01000040">
    <property type="protein sequence ID" value="TIC60481.1"/>
    <property type="molecule type" value="Genomic_DNA"/>
</dbReference>
<organism evidence="7 9">
    <name type="scientific">Wallemia mellicola</name>
    <dbReference type="NCBI Taxonomy" id="1708541"/>
    <lineage>
        <taxon>Eukaryota</taxon>
        <taxon>Fungi</taxon>
        <taxon>Dikarya</taxon>
        <taxon>Basidiomycota</taxon>
        <taxon>Wallemiomycotina</taxon>
        <taxon>Wallemiomycetes</taxon>
        <taxon>Wallemiales</taxon>
        <taxon>Wallemiaceae</taxon>
        <taxon>Wallemia</taxon>
    </lineage>
</organism>
<evidence type="ECO:0000313" key="6">
    <source>
        <dbReference type="EMBL" id="TIC60481.1"/>
    </source>
</evidence>
<keyword evidence="3" id="KW-0472">Membrane</keyword>
<evidence type="ECO:0000256" key="3">
    <source>
        <dbReference type="SAM" id="Phobius"/>
    </source>
</evidence>
<feature type="domain" description="Glycoside hydrolase family 2 immunoglobulin-like beta-sandwich" evidence="4">
    <location>
        <begin position="278"/>
        <end position="344"/>
    </location>
</feature>
<dbReference type="Pfam" id="PF00703">
    <property type="entry name" value="Glyco_hydro_2"/>
    <property type="match status" value="1"/>
</dbReference>
<protein>
    <recommendedName>
        <fullName evidence="10">Glycoside hydrolase</fullName>
    </recommendedName>
</protein>
<keyword evidence="1" id="KW-0378">Hydrolase</keyword>
<evidence type="ECO:0000259" key="5">
    <source>
        <dbReference type="Pfam" id="PF22666"/>
    </source>
</evidence>
<dbReference type="InterPro" id="IPR017853">
    <property type="entry name" value="GH"/>
</dbReference>
<dbReference type="SUPFAM" id="SSF49785">
    <property type="entry name" value="Galactose-binding domain-like"/>
    <property type="match status" value="1"/>
</dbReference>
<dbReference type="SUPFAM" id="SSF51445">
    <property type="entry name" value="(Trans)glycosidases"/>
    <property type="match status" value="1"/>
</dbReference>
<evidence type="ECO:0000256" key="1">
    <source>
        <dbReference type="ARBA" id="ARBA00022801"/>
    </source>
</evidence>
<evidence type="ECO:0000313" key="9">
    <source>
        <dbReference type="Proteomes" id="UP000310708"/>
    </source>
</evidence>
<reference evidence="8 9" key="1">
    <citation type="submission" date="2019-03" db="EMBL/GenBank/DDBJ databases">
        <title>Sequencing 25 genomes of Wallemia mellicola.</title>
        <authorList>
            <person name="Gostincar C."/>
        </authorList>
    </citation>
    <scope>NUCLEOTIDE SEQUENCE [LARGE SCALE GENOMIC DNA]</scope>
    <source>
        <strain evidence="6 8">EXF-1277</strain>
        <strain evidence="7 9">EXF-757</strain>
    </source>
</reference>
<evidence type="ECO:0000256" key="2">
    <source>
        <dbReference type="ARBA" id="ARBA00023295"/>
    </source>
</evidence>
<dbReference type="Gene3D" id="2.60.120.260">
    <property type="entry name" value="Galactose-binding domain-like"/>
    <property type="match status" value="1"/>
</dbReference>
<dbReference type="OrthoDB" id="408320at2759"/>
<proteinExistence type="predicted"/>